<sequence>MIFSSSMDPSRPLDNVNPKIYVKRQDRPIKKYDYDDSVIDEIDSREIFDLIRGIKDPEHPLTLEELNVVDEEHVIVDTKTKVIEVVFTPTIEHCSLASLIGLCIQVKLLRSIPATYKVMVKIAPGSHSTEEIVNKQLSDKERVAAALENNKLLEVINQCLIDSL</sequence>
<dbReference type="InParanoid" id="A0A6P6YI91"/>
<dbReference type="GO" id="GO:0097361">
    <property type="term" value="C:cytosolic [4Fe-4S] assembly targeting complex"/>
    <property type="evidence" value="ECO:0007669"/>
    <property type="project" value="TreeGrafter"/>
</dbReference>
<evidence type="ECO:0000313" key="4">
    <source>
        <dbReference type="Proteomes" id="UP000515146"/>
    </source>
</evidence>
<dbReference type="GO" id="GO:0007059">
    <property type="term" value="P:chromosome segregation"/>
    <property type="evidence" value="ECO:0007669"/>
    <property type="project" value="UniProtKB-KW"/>
</dbReference>
<reference evidence="5" key="1">
    <citation type="submission" date="2025-08" db="UniProtKB">
        <authorList>
            <consortium name="RefSeq"/>
        </authorList>
    </citation>
    <scope>IDENTIFICATION</scope>
    <source>
        <strain evidence="5">Airmid</strain>
    </source>
</reference>
<evidence type="ECO:0000256" key="2">
    <source>
        <dbReference type="ARBA" id="ARBA00022829"/>
    </source>
</evidence>
<dbReference type="KEGG" id="dpte:113798181"/>
<dbReference type="GeneID" id="113798181"/>
<dbReference type="Gene3D" id="3.30.300.130">
    <property type="entry name" value="Fe-S cluster assembly (FSCA)"/>
    <property type="match status" value="1"/>
</dbReference>
<dbReference type="InterPro" id="IPR034904">
    <property type="entry name" value="FSCA_dom_sf"/>
</dbReference>
<dbReference type="Proteomes" id="UP000515146">
    <property type="component" value="Unplaced"/>
</dbReference>
<feature type="domain" description="MIP18 family-like" evidence="3">
    <location>
        <begin position="46"/>
        <end position="120"/>
    </location>
</feature>
<keyword evidence="4" id="KW-1185">Reference proteome</keyword>
<gene>
    <name evidence="5" type="primary">LOC113798181</name>
</gene>
<dbReference type="SUPFAM" id="SSF117916">
    <property type="entry name" value="Fe-S cluster assembly (FSCA) domain-like"/>
    <property type="match status" value="1"/>
</dbReference>
<protein>
    <submittedName>
        <fullName evidence="5">Cytosolic iron-sulfur assembly component 2B-like</fullName>
    </submittedName>
</protein>
<keyword evidence="2" id="KW-0159">Chromosome partition</keyword>
<accession>A0A6P6YI91</accession>
<organism evidence="4 5">
    <name type="scientific">Dermatophagoides pteronyssinus</name>
    <name type="common">European house dust mite</name>
    <dbReference type="NCBI Taxonomy" id="6956"/>
    <lineage>
        <taxon>Eukaryota</taxon>
        <taxon>Metazoa</taxon>
        <taxon>Ecdysozoa</taxon>
        <taxon>Arthropoda</taxon>
        <taxon>Chelicerata</taxon>
        <taxon>Arachnida</taxon>
        <taxon>Acari</taxon>
        <taxon>Acariformes</taxon>
        <taxon>Sarcoptiformes</taxon>
        <taxon>Astigmata</taxon>
        <taxon>Psoroptidia</taxon>
        <taxon>Analgoidea</taxon>
        <taxon>Pyroglyphidae</taxon>
        <taxon>Dermatophagoidinae</taxon>
        <taxon>Dermatophagoides</taxon>
    </lineage>
</organism>
<comment type="similarity">
    <text evidence="1">Belongs to the MIP18 family.</text>
</comment>
<dbReference type="RefSeq" id="XP_027204476.1">
    <property type="nucleotide sequence ID" value="XM_027348675.1"/>
</dbReference>
<dbReference type="FunFam" id="3.30.300.130:FF:000005">
    <property type="entry name" value="Mitotic spindle-associated mmxd complex subunit"/>
    <property type="match status" value="1"/>
</dbReference>
<dbReference type="InterPro" id="IPR002744">
    <property type="entry name" value="MIP18-like"/>
</dbReference>
<dbReference type="GO" id="GO:0051604">
    <property type="term" value="P:protein maturation"/>
    <property type="evidence" value="ECO:0007669"/>
    <property type="project" value="InterPro"/>
</dbReference>
<dbReference type="AlphaFoldDB" id="A0A6P6YI91"/>
<evidence type="ECO:0000256" key="1">
    <source>
        <dbReference type="ARBA" id="ARBA00010381"/>
    </source>
</evidence>
<evidence type="ECO:0000313" key="5">
    <source>
        <dbReference type="RefSeq" id="XP_027204476.1"/>
    </source>
</evidence>
<dbReference type="FunCoup" id="A0A6P6YI91">
    <property type="interactions" value="293"/>
</dbReference>
<proteinExistence type="inferred from homology"/>
<dbReference type="Pfam" id="PF01883">
    <property type="entry name" value="FeS_assembly_P"/>
    <property type="match status" value="1"/>
</dbReference>
<dbReference type="InterPro" id="IPR039796">
    <property type="entry name" value="MIP18"/>
</dbReference>
<name>A0A6P6YI91_DERPT</name>
<dbReference type="OrthoDB" id="2746at2759"/>
<evidence type="ECO:0000259" key="3">
    <source>
        <dbReference type="Pfam" id="PF01883"/>
    </source>
</evidence>
<dbReference type="OMA" id="NQCISAR"/>
<dbReference type="CTD" id="39221"/>
<dbReference type="PANTHER" id="PTHR12377">
    <property type="entry name" value="CYTOSOLIC IRON-SULFUR ASSEMBLY COMPONENT 2B-RELATED"/>
    <property type="match status" value="1"/>
</dbReference>
<dbReference type="PANTHER" id="PTHR12377:SF0">
    <property type="entry name" value="CYTOSOLIC IRON-SULFUR ASSEMBLY COMPONENT 2B"/>
    <property type="match status" value="1"/>
</dbReference>
<dbReference type="Gene3D" id="6.10.250.1280">
    <property type="match status" value="1"/>
</dbReference>